<protein>
    <submittedName>
        <fullName evidence="1">Uncharacterized protein</fullName>
    </submittedName>
</protein>
<keyword evidence="2" id="KW-1185">Reference proteome</keyword>
<dbReference type="Gene3D" id="2.40.50.140">
    <property type="entry name" value="Nucleic acid-binding proteins"/>
    <property type="match status" value="1"/>
</dbReference>
<dbReference type="SUPFAM" id="SSF50249">
    <property type="entry name" value="Nucleic acid-binding proteins"/>
    <property type="match status" value="1"/>
</dbReference>
<dbReference type="InterPro" id="IPR012340">
    <property type="entry name" value="NA-bd_OB-fold"/>
</dbReference>
<sequence>MNILFHSIHYFTFHFNVDMAAQQGNNNNNNDNQGNDEICGFVHNVSPLKRSSDGRRNYFECLIQEKNQTQRTLCFSPNKRRCLDDAMVSKTPVKITNCNVQRGQLFINNGTDIRSCPKEEVDFNHNKKLAANAILSLTDLSEISSGQVVTIKANVLTVPEPITHYGRQGKIPKQEVTIRDDRKTCKLTLYGEDVGTIEAGKTYIMKNLRVNITRNTFYLNSTQNLRFVVEDAAPFKNLTDQECQTESTDRFRIVGVSTITVTYHCPKCGRSTQLNDGHRQYCSECKSTLREMDCSSTWSVSIMMREVDSGEVIKIYFPNNQTRNLASLIDHTIRSKDEFQDKLLDIQNDLDITFDVVTKVATNVKFTSD</sequence>
<dbReference type="EnsemblMetazoa" id="CLYHEMT023947.1">
    <property type="protein sequence ID" value="CLYHEMP023947.1"/>
    <property type="gene ID" value="CLYHEMG023947"/>
</dbReference>
<dbReference type="OrthoDB" id="5953692at2759"/>
<accession>A0A7M5XJA8</accession>
<evidence type="ECO:0000313" key="1">
    <source>
        <dbReference type="EnsemblMetazoa" id="CLYHEMP023947.1"/>
    </source>
</evidence>
<dbReference type="Proteomes" id="UP000594262">
    <property type="component" value="Unplaced"/>
</dbReference>
<evidence type="ECO:0000313" key="2">
    <source>
        <dbReference type="Proteomes" id="UP000594262"/>
    </source>
</evidence>
<name>A0A7M5XJA8_9CNID</name>
<reference evidence="1" key="1">
    <citation type="submission" date="2021-01" db="UniProtKB">
        <authorList>
            <consortium name="EnsemblMetazoa"/>
        </authorList>
    </citation>
    <scope>IDENTIFICATION</scope>
</reference>
<dbReference type="AlphaFoldDB" id="A0A7M5XJA8"/>
<organism evidence="1 2">
    <name type="scientific">Clytia hemisphaerica</name>
    <dbReference type="NCBI Taxonomy" id="252671"/>
    <lineage>
        <taxon>Eukaryota</taxon>
        <taxon>Metazoa</taxon>
        <taxon>Cnidaria</taxon>
        <taxon>Hydrozoa</taxon>
        <taxon>Hydroidolina</taxon>
        <taxon>Leptothecata</taxon>
        <taxon>Obeliida</taxon>
        <taxon>Clytiidae</taxon>
        <taxon>Clytia</taxon>
    </lineage>
</organism>
<proteinExistence type="predicted"/>